<feature type="compositionally biased region" description="Basic and acidic residues" evidence="1">
    <location>
        <begin position="305"/>
        <end position="348"/>
    </location>
</feature>
<feature type="compositionally biased region" description="Basic and acidic residues" evidence="1">
    <location>
        <begin position="33"/>
        <end position="48"/>
    </location>
</feature>
<gene>
    <name evidence="2" type="ORF">POM88_013386</name>
</gene>
<protein>
    <submittedName>
        <fullName evidence="2">Uncharacterized protein</fullName>
    </submittedName>
</protein>
<feature type="region of interest" description="Disordered" evidence="1">
    <location>
        <begin position="276"/>
        <end position="363"/>
    </location>
</feature>
<feature type="compositionally biased region" description="Polar residues" evidence="1">
    <location>
        <begin position="351"/>
        <end position="363"/>
    </location>
</feature>
<name>A0AAD8J224_9APIA</name>
<comment type="caution">
    <text evidence="2">The sequence shown here is derived from an EMBL/GenBank/DDBJ whole genome shotgun (WGS) entry which is preliminary data.</text>
</comment>
<evidence type="ECO:0000313" key="2">
    <source>
        <dbReference type="EMBL" id="KAK1394330.1"/>
    </source>
</evidence>
<reference evidence="2" key="1">
    <citation type="submission" date="2023-02" db="EMBL/GenBank/DDBJ databases">
        <title>Genome of toxic invasive species Heracleum sosnowskyi carries increased number of genes despite the absence of recent whole-genome duplications.</title>
        <authorList>
            <person name="Schelkunov M."/>
            <person name="Shtratnikova V."/>
            <person name="Makarenko M."/>
            <person name="Klepikova A."/>
            <person name="Omelchenko D."/>
            <person name="Novikova G."/>
            <person name="Obukhova E."/>
            <person name="Bogdanov V."/>
            <person name="Penin A."/>
            <person name="Logacheva M."/>
        </authorList>
    </citation>
    <scope>NUCLEOTIDE SEQUENCE</scope>
    <source>
        <strain evidence="2">Hsosn_3</strain>
        <tissue evidence="2">Leaf</tissue>
    </source>
</reference>
<evidence type="ECO:0000256" key="1">
    <source>
        <dbReference type="SAM" id="MobiDB-lite"/>
    </source>
</evidence>
<keyword evidence="3" id="KW-1185">Reference proteome</keyword>
<evidence type="ECO:0000313" key="3">
    <source>
        <dbReference type="Proteomes" id="UP001237642"/>
    </source>
</evidence>
<feature type="region of interest" description="Disordered" evidence="1">
    <location>
        <begin position="33"/>
        <end position="65"/>
    </location>
</feature>
<reference evidence="2" key="2">
    <citation type="submission" date="2023-05" db="EMBL/GenBank/DDBJ databases">
        <authorList>
            <person name="Schelkunov M.I."/>
        </authorList>
    </citation>
    <scope>NUCLEOTIDE SEQUENCE</scope>
    <source>
        <strain evidence="2">Hsosn_3</strain>
        <tissue evidence="2">Leaf</tissue>
    </source>
</reference>
<proteinExistence type="predicted"/>
<dbReference type="EMBL" id="JAUIZM010000003">
    <property type="protein sequence ID" value="KAK1394330.1"/>
    <property type="molecule type" value="Genomic_DNA"/>
</dbReference>
<dbReference type="Proteomes" id="UP001237642">
    <property type="component" value="Unassembled WGS sequence"/>
</dbReference>
<accession>A0AAD8J224</accession>
<feature type="compositionally biased region" description="Low complexity" evidence="1">
    <location>
        <begin position="216"/>
        <end position="228"/>
    </location>
</feature>
<feature type="region of interest" description="Disordered" evidence="1">
    <location>
        <begin position="170"/>
        <end position="263"/>
    </location>
</feature>
<sequence>MAREDAGYSVTSYSPINHEVSGEVAGFPYADTISRDTQRNNGKEEVTLQKHIAPNATDNSEESSSSKMLLMTEVRHMPVRKNDTELPHFVVSEAPTLSQDISLISGGTEPVVAKIKPVLLRPEDISVSKHEKQFPPRKPASSILKMISAFETTLVQEKKTHVIQVAAKSQLNRGRKEGPSKDQVFSHVTKAPESNSGRPEYLTDLSSGRLGNEDVSSSGRLLSSQISSERFGNPSTSGKPQQLPPDSMNKGKHIDFPNDIGVPKSSAATRQLLISTTSSVQQEKAHEIVTSELKSNHKEMKKQRDKSPEVLRETSLGSRKDNVLPEIKNRGERDDLFKDLNDLKHSEDAGQVSSTEGSGTLTG</sequence>
<dbReference type="AlphaFoldDB" id="A0AAD8J224"/>
<feature type="compositionally biased region" description="Basic and acidic residues" evidence="1">
    <location>
        <begin position="283"/>
        <end position="298"/>
    </location>
</feature>
<organism evidence="2 3">
    <name type="scientific">Heracleum sosnowskyi</name>
    <dbReference type="NCBI Taxonomy" id="360622"/>
    <lineage>
        <taxon>Eukaryota</taxon>
        <taxon>Viridiplantae</taxon>
        <taxon>Streptophyta</taxon>
        <taxon>Embryophyta</taxon>
        <taxon>Tracheophyta</taxon>
        <taxon>Spermatophyta</taxon>
        <taxon>Magnoliopsida</taxon>
        <taxon>eudicotyledons</taxon>
        <taxon>Gunneridae</taxon>
        <taxon>Pentapetalae</taxon>
        <taxon>asterids</taxon>
        <taxon>campanulids</taxon>
        <taxon>Apiales</taxon>
        <taxon>Apiaceae</taxon>
        <taxon>Apioideae</taxon>
        <taxon>apioid superclade</taxon>
        <taxon>Tordylieae</taxon>
        <taxon>Tordyliinae</taxon>
        <taxon>Heracleum</taxon>
    </lineage>
</organism>